<organism evidence="1 2">
    <name type="scientific">Pandoraea communis</name>
    <dbReference type="NCBI Taxonomy" id="2508297"/>
    <lineage>
        <taxon>Bacteria</taxon>
        <taxon>Pseudomonadati</taxon>
        <taxon>Pseudomonadota</taxon>
        <taxon>Betaproteobacteria</taxon>
        <taxon>Burkholderiales</taxon>
        <taxon>Burkholderiaceae</taxon>
        <taxon>Pandoraea</taxon>
    </lineage>
</organism>
<gene>
    <name evidence="1" type="ORF">PCO31111_04583</name>
</gene>
<dbReference type="RefSeq" id="WP_150586881.1">
    <property type="nucleotide sequence ID" value="NZ_CABPSE010000021.1"/>
</dbReference>
<name>A0A5E4YIQ9_9BURK</name>
<protein>
    <recommendedName>
        <fullName evidence="3">Lipoprotein</fullName>
    </recommendedName>
</protein>
<evidence type="ECO:0000313" key="1">
    <source>
        <dbReference type="EMBL" id="VVE48631.1"/>
    </source>
</evidence>
<proteinExistence type="predicted"/>
<dbReference type="AlphaFoldDB" id="A0A5E4YIQ9"/>
<evidence type="ECO:0008006" key="3">
    <source>
        <dbReference type="Google" id="ProtNLM"/>
    </source>
</evidence>
<accession>A0A5E4YIQ9</accession>
<dbReference type="Proteomes" id="UP000383971">
    <property type="component" value="Unassembled WGS sequence"/>
</dbReference>
<evidence type="ECO:0000313" key="2">
    <source>
        <dbReference type="Proteomes" id="UP000383971"/>
    </source>
</evidence>
<reference evidence="1 2" key="1">
    <citation type="submission" date="2019-08" db="EMBL/GenBank/DDBJ databases">
        <authorList>
            <person name="Peeters C."/>
        </authorList>
    </citation>
    <scope>NUCLEOTIDE SEQUENCE [LARGE SCALE GENOMIC DNA]</scope>
    <source>
        <strain evidence="1 2">LMG 31111</strain>
    </source>
</reference>
<sequence length="246" mass="25437">MKQTQLRKHLNVAGLPYLAIALPLILAACSKPVETTDIMASTTLASAASSASVAPTGSSPLISTSSVPTVSVMNAASESGADSIDAQEADETGTAIGTVMKVDVPSDGGLVTPFGALSVNDDNLLMLNGKAVNPRVEGNNSLSFVAQVALRNRRAVLVQDNGGTACPATYRWVIVSVGAYALSPPFGSCSDLVNVSVDSNVLVVTMPGFVGPFEPAAAQKRAAHKRMTYLYNGQTLTENGKVVRDQ</sequence>
<keyword evidence="2" id="KW-1185">Reference proteome</keyword>
<dbReference type="PROSITE" id="PS51257">
    <property type="entry name" value="PROKAR_LIPOPROTEIN"/>
    <property type="match status" value="1"/>
</dbReference>
<dbReference type="EMBL" id="CABPSE010000021">
    <property type="protein sequence ID" value="VVE48631.1"/>
    <property type="molecule type" value="Genomic_DNA"/>
</dbReference>